<accession>H0E3F8</accession>
<dbReference type="EMBL" id="AGUD01000068">
    <property type="protein sequence ID" value="EHN11791.1"/>
    <property type="molecule type" value="Genomic_DNA"/>
</dbReference>
<dbReference type="AlphaFoldDB" id="H0E3F8"/>
<dbReference type="RefSeq" id="WP_007572312.1">
    <property type="nucleotide sequence ID" value="NZ_AGUD01000068.1"/>
</dbReference>
<evidence type="ECO:0000256" key="1">
    <source>
        <dbReference type="SAM" id="Phobius"/>
    </source>
</evidence>
<dbReference type="InterPro" id="IPR005240">
    <property type="entry name" value="DUF389"/>
</dbReference>
<dbReference type="Proteomes" id="UP000005143">
    <property type="component" value="Unassembled WGS sequence"/>
</dbReference>
<dbReference type="PANTHER" id="PTHR20992">
    <property type="entry name" value="AT15442P-RELATED"/>
    <property type="match status" value="1"/>
</dbReference>
<organism evidence="2 3">
    <name type="scientific">Patulibacter medicamentivorans</name>
    <dbReference type="NCBI Taxonomy" id="1097667"/>
    <lineage>
        <taxon>Bacteria</taxon>
        <taxon>Bacillati</taxon>
        <taxon>Actinomycetota</taxon>
        <taxon>Thermoleophilia</taxon>
        <taxon>Solirubrobacterales</taxon>
        <taxon>Patulibacteraceae</taxon>
        <taxon>Patulibacter</taxon>
    </lineage>
</organism>
<evidence type="ECO:0000313" key="2">
    <source>
        <dbReference type="EMBL" id="EHN11791.1"/>
    </source>
</evidence>
<feature type="transmembrane region" description="Helical" evidence="1">
    <location>
        <begin position="117"/>
        <end position="135"/>
    </location>
</feature>
<dbReference type="OrthoDB" id="8061853at2"/>
<reference evidence="2 3" key="1">
    <citation type="journal article" date="2013" name="Biodegradation">
        <title>Quantitative proteomic analysis of ibuprofen-degrading Patulibacter sp. strain I11.</title>
        <authorList>
            <person name="Almeida B."/>
            <person name="Kjeldal H."/>
            <person name="Lolas I."/>
            <person name="Knudsen A.D."/>
            <person name="Carvalho G."/>
            <person name="Nielsen K.L."/>
            <person name="Barreto Crespo M.T."/>
            <person name="Stensballe A."/>
            <person name="Nielsen J.L."/>
        </authorList>
    </citation>
    <scope>NUCLEOTIDE SEQUENCE [LARGE SCALE GENOMIC DNA]</scope>
    <source>
        <strain evidence="2 3">I11</strain>
    </source>
</reference>
<keyword evidence="1" id="KW-0472">Membrane</keyword>
<keyword evidence="1" id="KW-0812">Transmembrane</keyword>
<keyword evidence="1" id="KW-1133">Transmembrane helix</keyword>
<feature type="transmembrane region" description="Helical" evidence="1">
    <location>
        <begin position="280"/>
        <end position="298"/>
    </location>
</feature>
<keyword evidence="3" id="KW-1185">Reference proteome</keyword>
<evidence type="ECO:0008006" key="4">
    <source>
        <dbReference type="Google" id="ProtNLM"/>
    </source>
</evidence>
<sequence>MIHLRLTVPTDQVEAVLETLEGDPHVVHLLHLPGVASRPPGDAIFCDVPREHASVVLHRLRALRLHETGGIAVEYVDVAVDDRSAAAVLAAPGSAADAVLWEGVEAQSEEISELSRAFLAFMVLGSLLAAVAIFLDSPILMVGAMVVGPEFGPIAAACVALSNGRPRLAARSASALGVGLPLAILAAWVFTVVGRWAGLHPDDFAGASHLLAGAISKPDVYAGIVAVVAGVAGLLSLTTAKSGALVGVLVSVTTIPAAANVGVALGYGDRDGWVGSAEQLALNVVLMFAAGVLTLYLQRLGYQRRLRRERAHEGG</sequence>
<feature type="transmembrane region" description="Helical" evidence="1">
    <location>
        <begin position="141"/>
        <end position="161"/>
    </location>
</feature>
<comment type="caution">
    <text evidence="2">The sequence shown here is derived from an EMBL/GenBank/DDBJ whole genome shotgun (WGS) entry which is preliminary data.</text>
</comment>
<name>H0E3F8_9ACTN</name>
<feature type="transmembrane region" description="Helical" evidence="1">
    <location>
        <begin position="173"/>
        <end position="193"/>
    </location>
</feature>
<gene>
    <name evidence="2" type="ORF">PAI11_13260</name>
</gene>
<feature type="transmembrane region" description="Helical" evidence="1">
    <location>
        <begin position="244"/>
        <end position="268"/>
    </location>
</feature>
<feature type="transmembrane region" description="Helical" evidence="1">
    <location>
        <begin position="220"/>
        <end position="237"/>
    </location>
</feature>
<proteinExistence type="predicted"/>
<evidence type="ECO:0000313" key="3">
    <source>
        <dbReference type="Proteomes" id="UP000005143"/>
    </source>
</evidence>
<dbReference type="Pfam" id="PF04087">
    <property type="entry name" value="DUF389"/>
    <property type="match status" value="1"/>
</dbReference>
<protein>
    <recommendedName>
        <fullName evidence="4">Integral membrane protein</fullName>
    </recommendedName>
</protein>
<dbReference type="PANTHER" id="PTHR20992:SF9">
    <property type="entry name" value="AT15442P-RELATED"/>
    <property type="match status" value="1"/>
</dbReference>